<keyword evidence="7" id="KW-0511">Multifunctional enzyme</keyword>
<dbReference type="InterPro" id="IPR042104">
    <property type="entry name" value="PKS_dehydratase_sf"/>
</dbReference>
<evidence type="ECO:0000256" key="10">
    <source>
        <dbReference type="SAM" id="MobiDB-lite"/>
    </source>
</evidence>
<evidence type="ECO:0000259" key="12">
    <source>
        <dbReference type="PROSITE" id="PS52004"/>
    </source>
</evidence>
<dbReference type="InterPro" id="IPR055123">
    <property type="entry name" value="SpnB-like_Rossmann"/>
</dbReference>
<accession>A0A5P2BKP4</accession>
<protein>
    <submittedName>
        <fullName evidence="14">Beta-ketoacyl synthase</fullName>
    </submittedName>
</protein>
<dbReference type="Gene3D" id="3.10.129.110">
    <property type="entry name" value="Polyketide synthase dehydratase"/>
    <property type="match status" value="2"/>
</dbReference>
<evidence type="ECO:0000256" key="2">
    <source>
        <dbReference type="ARBA" id="ARBA00004792"/>
    </source>
</evidence>
<dbReference type="InterPro" id="IPR015083">
    <property type="entry name" value="NorB/c/GfsB-D-like_docking"/>
</dbReference>
<feature type="domain" description="PKS/mFAS DH" evidence="13">
    <location>
        <begin position="2721"/>
        <end position="3010"/>
    </location>
</feature>
<dbReference type="InterPro" id="IPR014030">
    <property type="entry name" value="Ketoacyl_synth_N"/>
</dbReference>
<dbReference type="InterPro" id="IPR006162">
    <property type="entry name" value="Ppantetheine_attach_site"/>
</dbReference>
<dbReference type="InterPro" id="IPR016036">
    <property type="entry name" value="Malonyl_transacylase_ACP-bd"/>
</dbReference>
<evidence type="ECO:0000256" key="8">
    <source>
        <dbReference type="ARBA" id="ARBA00023315"/>
    </source>
</evidence>
<dbReference type="Pfam" id="PF16197">
    <property type="entry name" value="KAsynt_C_assoc"/>
    <property type="match status" value="2"/>
</dbReference>
<feature type="domain" description="PKS/mFAS DH" evidence="13">
    <location>
        <begin position="944"/>
        <end position="1232"/>
    </location>
</feature>
<evidence type="ECO:0000256" key="5">
    <source>
        <dbReference type="ARBA" id="ARBA00022679"/>
    </source>
</evidence>
<dbReference type="Gene3D" id="3.40.50.11460">
    <property type="match status" value="1"/>
</dbReference>
<dbReference type="PROSITE" id="PS52004">
    <property type="entry name" value="KS3_2"/>
    <property type="match status" value="2"/>
</dbReference>
<dbReference type="PANTHER" id="PTHR43775">
    <property type="entry name" value="FATTY ACID SYNTHASE"/>
    <property type="match status" value="1"/>
</dbReference>
<dbReference type="PROSITE" id="PS00012">
    <property type="entry name" value="PHOSPHOPANTETHEINE"/>
    <property type="match status" value="2"/>
</dbReference>
<dbReference type="InterPro" id="IPR011032">
    <property type="entry name" value="GroES-like_sf"/>
</dbReference>
<dbReference type="SMART" id="SM00826">
    <property type="entry name" value="PKS_DH"/>
    <property type="match status" value="2"/>
</dbReference>
<comment type="cofactor">
    <cofactor evidence="1">
        <name>pantetheine 4'-phosphate</name>
        <dbReference type="ChEBI" id="CHEBI:47942"/>
    </cofactor>
</comment>
<feature type="region of interest" description="Disordered" evidence="10">
    <location>
        <begin position="3714"/>
        <end position="3773"/>
    </location>
</feature>
<evidence type="ECO:0000256" key="7">
    <source>
        <dbReference type="ARBA" id="ARBA00023268"/>
    </source>
</evidence>
<dbReference type="InterPro" id="IPR014043">
    <property type="entry name" value="Acyl_transferase_dom"/>
</dbReference>
<feature type="region of interest" description="Disordered" evidence="10">
    <location>
        <begin position="1788"/>
        <end position="1812"/>
    </location>
</feature>
<gene>
    <name evidence="14" type="ORF">DEJ47_33435</name>
</gene>
<dbReference type="SUPFAM" id="SSF51735">
    <property type="entry name" value="NAD(P)-binding Rossmann-fold domains"/>
    <property type="match status" value="5"/>
</dbReference>
<dbReference type="InterPro" id="IPR013154">
    <property type="entry name" value="ADH-like_N"/>
</dbReference>
<dbReference type="InterPro" id="IPR036291">
    <property type="entry name" value="NAD(P)-bd_dom_sf"/>
</dbReference>
<dbReference type="SMART" id="SM00825">
    <property type="entry name" value="PKS_KS"/>
    <property type="match status" value="2"/>
</dbReference>
<feature type="active site" description="Proton donor; for dehydratase activity" evidence="9">
    <location>
        <position position="1151"/>
    </location>
</feature>
<feature type="region of interest" description="C-terminal hotdog fold" evidence="9">
    <location>
        <begin position="2867"/>
        <end position="3010"/>
    </location>
</feature>
<evidence type="ECO:0000313" key="14">
    <source>
        <dbReference type="EMBL" id="QES30677.1"/>
    </source>
</evidence>
<evidence type="ECO:0000256" key="9">
    <source>
        <dbReference type="PROSITE-ProRule" id="PRU01363"/>
    </source>
</evidence>
<proteinExistence type="predicted"/>
<keyword evidence="15" id="KW-1185">Reference proteome</keyword>
<dbReference type="FunFam" id="3.90.180.10:FF:000032">
    <property type="entry name" value="Probable polyketide synthase pks1"/>
    <property type="match status" value="1"/>
</dbReference>
<dbReference type="SMART" id="SM00823">
    <property type="entry name" value="PKS_PP"/>
    <property type="match status" value="2"/>
</dbReference>
<dbReference type="Pfam" id="PF21089">
    <property type="entry name" value="PKS_DH_N"/>
    <property type="match status" value="2"/>
</dbReference>
<feature type="compositionally biased region" description="Low complexity" evidence="10">
    <location>
        <begin position="3725"/>
        <end position="3736"/>
    </location>
</feature>
<dbReference type="FunFam" id="1.10.1200.10:FF:000007">
    <property type="entry name" value="Probable polyketide synthase pks17"/>
    <property type="match status" value="2"/>
</dbReference>
<dbReference type="SMART" id="SM00822">
    <property type="entry name" value="PKS_KR"/>
    <property type="match status" value="2"/>
</dbReference>
<dbReference type="InterPro" id="IPR020841">
    <property type="entry name" value="PKS_Beta-ketoAc_synthase_dom"/>
</dbReference>
<dbReference type="Pfam" id="PF14765">
    <property type="entry name" value="PS-DH"/>
    <property type="match status" value="2"/>
</dbReference>
<feature type="active site" description="Proton donor; for dehydratase activity" evidence="9">
    <location>
        <position position="2927"/>
    </location>
</feature>
<dbReference type="OrthoDB" id="9778690at2"/>
<dbReference type="Gene3D" id="3.40.366.10">
    <property type="entry name" value="Malonyl-Coenzyme A Acyl Carrier Protein, domain 2"/>
    <property type="match status" value="2"/>
</dbReference>
<dbReference type="Gene3D" id="3.30.70.3290">
    <property type="match status" value="2"/>
</dbReference>
<feature type="region of interest" description="N-terminal hotdog fold" evidence="9">
    <location>
        <begin position="2721"/>
        <end position="2853"/>
    </location>
</feature>
<dbReference type="InterPro" id="IPR050091">
    <property type="entry name" value="PKS_NRPS_Biosynth_Enz"/>
</dbReference>
<dbReference type="SUPFAM" id="SSF50129">
    <property type="entry name" value="GroES-like"/>
    <property type="match status" value="1"/>
</dbReference>
<dbReference type="EMBL" id="CP029193">
    <property type="protein sequence ID" value="QES30677.1"/>
    <property type="molecule type" value="Genomic_DNA"/>
</dbReference>
<dbReference type="InterPro" id="IPR049900">
    <property type="entry name" value="PKS_mFAS_DH"/>
</dbReference>
<dbReference type="PROSITE" id="PS52019">
    <property type="entry name" value="PKS_MFAS_DH"/>
    <property type="match status" value="2"/>
</dbReference>
<dbReference type="PANTHER" id="PTHR43775:SF51">
    <property type="entry name" value="INACTIVE PHENOLPHTHIOCEROL SYNTHESIS POLYKETIDE SYNTHASE TYPE I PKS1-RELATED"/>
    <property type="match status" value="1"/>
</dbReference>
<dbReference type="InterPro" id="IPR057326">
    <property type="entry name" value="KR_dom"/>
</dbReference>
<dbReference type="SUPFAM" id="SSF47336">
    <property type="entry name" value="ACP-like"/>
    <property type="match status" value="2"/>
</dbReference>
<organism evidence="14 15">
    <name type="scientific">Streptomyces venezuelae</name>
    <dbReference type="NCBI Taxonomy" id="54571"/>
    <lineage>
        <taxon>Bacteria</taxon>
        <taxon>Bacillati</taxon>
        <taxon>Actinomycetota</taxon>
        <taxon>Actinomycetes</taxon>
        <taxon>Kitasatosporales</taxon>
        <taxon>Streptomycetaceae</taxon>
        <taxon>Streptomyces</taxon>
    </lineage>
</organism>
<dbReference type="CDD" id="cd00833">
    <property type="entry name" value="PKS"/>
    <property type="match status" value="2"/>
</dbReference>
<dbReference type="InterPro" id="IPR013968">
    <property type="entry name" value="PKS_KR"/>
</dbReference>
<dbReference type="InterPro" id="IPR032821">
    <property type="entry name" value="PKS_assoc"/>
</dbReference>
<evidence type="ECO:0000256" key="1">
    <source>
        <dbReference type="ARBA" id="ARBA00001957"/>
    </source>
</evidence>
<dbReference type="InterPro" id="IPR020807">
    <property type="entry name" value="PKS_DH"/>
</dbReference>
<keyword evidence="3" id="KW-0596">Phosphopantetheine</keyword>
<dbReference type="InterPro" id="IPR018201">
    <property type="entry name" value="Ketoacyl_synth_AS"/>
</dbReference>
<dbReference type="GO" id="GO:0033068">
    <property type="term" value="P:macrolide biosynthetic process"/>
    <property type="evidence" value="ECO:0007669"/>
    <property type="project" value="UniProtKB-ARBA"/>
</dbReference>
<dbReference type="SUPFAM" id="SSF52151">
    <property type="entry name" value="FabD/lysophospholipase-like"/>
    <property type="match status" value="2"/>
</dbReference>
<dbReference type="SMART" id="SM00827">
    <property type="entry name" value="PKS_AT"/>
    <property type="match status" value="2"/>
</dbReference>
<feature type="compositionally biased region" description="Gly residues" evidence="10">
    <location>
        <begin position="3754"/>
        <end position="3771"/>
    </location>
</feature>
<dbReference type="GO" id="GO:0006633">
    <property type="term" value="P:fatty acid biosynthetic process"/>
    <property type="evidence" value="ECO:0007669"/>
    <property type="project" value="InterPro"/>
</dbReference>
<dbReference type="InterPro" id="IPR016039">
    <property type="entry name" value="Thiolase-like"/>
</dbReference>
<feature type="region of interest" description="N-terminal hotdog fold" evidence="9">
    <location>
        <begin position="944"/>
        <end position="1075"/>
    </location>
</feature>
<dbReference type="SMART" id="SM01294">
    <property type="entry name" value="PKS_PP_betabranch"/>
    <property type="match status" value="2"/>
</dbReference>
<keyword evidence="5" id="KW-0808">Transferase</keyword>
<dbReference type="GO" id="GO:0031177">
    <property type="term" value="F:phosphopantetheine binding"/>
    <property type="evidence" value="ECO:0007669"/>
    <property type="project" value="InterPro"/>
</dbReference>
<feature type="region of interest" description="C-terminal hotdog fold" evidence="9">
    <location>
        <begin position="1091"/>
        <end position="1232"/>
    </location>
</feature>
<dbReference type="FunFam" id="3.40.50.720:FF:000209">
    <property type="entry name" value="Polyketide synthase Pks12"/>
    <property type="match status" value="1"/>
</dbReference>
<evidence type="ECO:0000259" key="11">
    <source>
        <dbReference type="PROSITE" id="PS50075"/>
    </source>
</evidence>
<keyword evidence="6" id="KW-0045">Antibiotic biosynthesis</keyword>
<name>A0A5P2BKP4_STRVZ</name>
<dbReference type="FunFam" id="3.40.47.10:FF:000019">
    <property type="entry name" value="Polyketide synthase type I"/>
    <property type="match status" value="2"/>
</dbReference>
<dbReference type="PROSITE" id="PS50075">
    <property type="entry name" value="CARRIER"/>
    <property type="match status" value="2"/>
</dbReference>
<comment type="pathway">
    <text evidence="2">Antibiotic biosynthesis.</text>
</comment>
<dbReference type="Pfam" id="PF08990">
    <property type="entry name" value="Docking"/>
    <property type="match status" value="1"/>
</dbReference>
<dbReference type="GO" id="GO:0004312">
    <property type="term" value="F:fatty acid synthase activity"/>
    <property type="evidence" value="ECO:0007669"/>
    <property type="project" value="TreeGrafter"/>
</dbReference>
<dbReference type="InterPro" id="IPR036736">
    <property type="entry name" value="ACP-like_sf"/>
</dbReference>
<keyword evidence="4" id="KW-0597">Phosphoprotein</keyword>
<feature type="domain" description="Ketosynthase family 3 (KS3)" evidence="12">
    <location>
        <begin position="1813"/>
        <end position="2241"/>
    </location>
</feature>
<dbReference type="FunFam" id="3.40.366.10:FF:000002">
    <property type="entry name" value="Probable polyketide synthase 2"/>
    <property type="match status" value="1"/>
</dbReference>
<dbReference type="InterPro" id="IPR001227">
    <property type="entry name" value="Ac_transferase_dom_sf"/>
</dbReference>
<dbReference type="Gene3D" id="1.10.1200.10">
    <property type="entry name" value="ACP-like"/>
    <property type="match status" value="2"/>
</dbReference>
<dbReference type="Gene3D" id="3.40.50.720">
    <property type="entry name" value="NAD(P)-binding Rossmann-like Domain"/>
    <property type="match status" value="2"/>
</dbReference>
<feature type="active site" description="Proton acceptor; for dehydratase activity" evidence="9">
    <location>
        <position position="2753"/>
    </location>
</feature>
<evidence type="ECO:0000256" key="3">
    <source>
        <dbReference type="ARBA" id="ARBA00022450"/>
    </source>
</evidence>
<dbReference type="Pfam" id="PF02801">
    <property type="entry name" value="Ketoacyl-synt_C"/>
    <property type="match status" value="2"/>
</dbReference>
<dbReference type="InterPro" id="IPR014031">
    <property type="entry name" value="Ketoacyl_synth_C"/>
</dbReference>
<feature type="active site" description="Proton acceptor; for dehydratase activity" evidence="9">
    <location>
        <position position="976"/>
    </location>
</feature>
<feature type="domain" description="Carrier" evidence="11">
    <location>
        <begin position="1710"/>
        <end position="1785"/>
    </location>
</feature>
<dbReference type="Gene3D" id="6.10.40.10">
    <property type="match status" value="1"/>
</dbReference>
<dbReference type="SUPFAM" id="SSF55048">
    <property type="entry name" value="Probable ACP-binding domain of malonyl-CoA ACP transacylase"/>
    <property type="match status" value="2"/>
</dbReference>
<dbReference type="GO" id="GO:0016491">
    <property type="term" value="F:oxidoreductase activity"/>
    <property type="evidence" value="ECO:0007669"/>
    <property type="project" value="InterPro"/>
</dbReference>
<reference evidence="14 15" key="1">
    <citation type="submission" date="2018-05" db="EMBL/GenBank/DDBJ databases">
        <title>Streptomyces venezuelae.</title>
        <authorList>
            <person name="Kim W."/>
            <person name="Lee N."/>
            <person name="Cho B.-K."/>
        </authorList>
    </citation>
    <scope>NUCLEOTIDE SEQUENCE [LARGE SCALE GENOMIC DNA]</scope>
    <source>
        <strain evidence="14 15">ATCC 14583</strain>
    </source>
</reference>
<dbReference type="SMART" id="SM00829">
    <property type="entry name" value="PKS_ER"/>
    <property type="match status" value="1"/>
</dbReference>
<sequence>MSSAEESSAGTPSTEAKLRQYLKRVTVDLGQARQRLREVEGRAQEPIAIVSMACRFPGDTRTPEALWDLVAAGGDAVGDFPANRGWDLENLYHPDPEHPGTSYVRRGGFLHDAPGFDASFFGISPREALAMDPQQRVLMETAWQLLERAGIDPASLKLTPTGVYIGAGVLGFGGAQPDKAVEGHLLTGNALSVLSGRISFTLGLEGPSVSVDTACSSSLVSMHLAAQALRQGECDLAMAGGVTIMSTPGAFTEFSRQGALSPDGRSKAFAASADGTGFSEGAGLLLLERLSDARRNGHKVLAVIRGSAVNQDGASNGLTAPNGPSQERVIRAALANAGLGAAEVDAVEAHGTGTRLGDPIEAGALHATYGRERDDDHPLWLGSVKSNIGHPQGAAGVAGVIKMVMALQRELLPATLYVDEPTPHVDWSSGTVRLLTEPVEWKRGEHPRRAGVSAFGMSGTNAHVILEEAPEEPAPEAATREPSGTTAVVPWVVSGRGEDALRAQAALLAEHVGDHGASSSPIETGWSLATTRSVFENRAVVIGTDRAALLDGLRTLADGEASPDVVSGAAGATGPGPVMVFPGQGGQWVGMGARLLEESPVFAARITECEQALSAYVDWSLTDVLRGDGAELSRIDVVQPVLWAVMVALAAVWADQGIEPAAVVGHSQGEIAAACVVGAISLDEAARIVSVRSVLLRTLSGRGGMASLGMSREQAAELIDGHPGVVVAAVNGPSSTVISGPPEGIEAVVADAQERGLRARAVASDVAGHGPQLDAILDELTVRLDGIRPAATDVAFYSTVTAEHLTDTTVLDTAYWVRNVRRTVRFADTIDALLADGYRLFIEASPHPVLNLALESIVERADVSASVIPTLRRDHGDTAQLARAAAQAFAAGADVDWRRWFPADPAPRTVDLPTYAFQRQDFWLAPTTARSGDPAGLGLAASGHPLLGASVGLASGDVHLLSGRVSRQSAAWLDDHVVAGHALVPGAAQVEWVLRAADEVGCPALEELTLQTPVVLPDTGGLQIQVVVDAADTHGRRDVRLFSRPDDADTDDAFASERPWTCHATGVLGPESVYGPTEPEPLDGAWPPPGAESVDPADLYAQADRTGYGYGPAFRGVRALWRHGSDVLAEVALPEEAGDPDGFGIHPALLDAVLQPAALLLPPTDAAQVWLPFAWNDVALHAVRATTVRVRLTLLGERVDQGLRIDVADAVGAPVLTVRDLRSRPTDTDRLAAAGTRERHGLFDLKWLAPEHAGDLRAGGSPEGGWVTLGEDVPDLATLLETIESGAPTPQLVAAPVEPASADDGLATATRVLDLVQTWLAGPLHDSRLVLVTRGAVAFDGEGDGSGKGDVDVAAAAVWGLVRSAQSEHPDRFTLIDLGPEDTLADAMDAARLDEPQLALRDGEIRVPRLTRATQERAGEQADGGARIDPEGTVLITGGSGVLGRLVAEHLVREWGVRHVLLASRRGDRTPGSDELRSHLVELGATAVDIATADVGDAEAVAALIASVDPAHPLTGVIHAAGVLDDAVVTAQTPESLARVWAAKATAARLLHEATREIPLGLFMVFSSAAASLGSPGQANYAAANAYCDALVQHRRAQGLAGLSIAWGLWQATSGMTGQLSDTDLARMKRTGFAALTDEGGLALLDAARAHDHAYVVAADLDPRAVTDGLSPLLRTLTAPTTRRRVASEGLADGALAARLAGLDEEGRLALLTDVVREYVAAVLGHGSASRVSVDVAFKDLGFDSLTAVELRNRLSAACDVRLPATLIFDHPTPQALATHLVHRLAGTSAPAPTPVVPRRRPTTTGSPDAATDDPVAIVAMTCRFPGGVSSADDLWDLLDARTDAMGGFPTDRGWDLGRLFHPDPEHPGTTYADQGGFLPDAGDFDAAFFGINPREALAMDPQQRLLLEASWEVFERAGIDPTTLKGSLTGTYVGLMNHDYGKSFPEADAQLEGYAYLASTGSMVSGRVAYTFGLEGPAVTVDTACSSSLVSIHLAAQALRQGECDLALAGGVTVMADPDMFAGFARQRGLSPDGRCKPYAAAADGVGFSEGVGVLLLERLSDARRRGRRVLGVVRGSAVNQDGASNGLTAPNGPSQERVIRQALASGGLSVGDVDVVEGHGTGTTLGDPIEAQALLATYGQGRSVDRPVWLGSVKSNIGHTQAAAGVAGVIKMVMAMRRGVVPASLHVDVPTPHVDWESGGVRLAVEAVPWPGVRDGGVRRAGVSSFGASGTNAHVIVEYVPEPVAVAAVEPGDGAVGGGVLVPWVVSARSAQALRDQARRLSTFAQDPSRAPLVEVGWSLLRTRALHERRAVVLGADRTEIVAGLDAVAAGEPHPALIGPSSPQLPAGDDVVWLFSGQGSQVVGMGAGLYERFPVFAAAFDEVCGLLDVELGGSVREVVFGGPRERLDHTMWAQAGLFALQVGLARLWESVGVRPDVVVGHSVGEIAAAYVAGVFGLADACKVVGARARLMGGLPEGGAMCAVQAAPEELAADLEGSGVSIAAVNTTDSTVISGPADEVEKVTGLWRGRGRKTKALAVSHAFHSVLMEPMLADFTEAIRDVTFAAPRVPLMSNVTGREAGAEITAPEYWAEHVRQAVLFQPAVAEVAARARAFVELGPAPVLSTAAQRTLDDVADPREGEPVVTASLHSGRPDDVAFAQAMARLHAVGVDVDWSVLFPADPVPCMVELPTYAFQRERFWLAGRVGGGDAAGLGLVAAGHPLLGAAVEFADRGGCLLTGRLSRSGVSWLVDHEVGGAVLVPGAALVEWALRAGDEVGCAVVDELMLQVPVVVPEGSGLRVQVVVGEAGKDGRRGIDVYSRPDAGADTSTGVGGDDSWVCHATGVLAPENALAVDETMSGAWPPVDAEPLSVEGFYATAAEDGYGYGPAFQGLRAAWRHGEDLLAEVALPEAAGTHDGYGIHPALLDATLHPLLVTRLQESSGDDQLHVPFAWTGVSLRAVGATTVRVRLRPVGESAGRGVSVTVTDATGGLVLSADALQTRPVQRGQLVAAQQRDVRGLFAVEWTPLPAPQAAAEVSGAGGWVALAGGDAGGGLADVVSAVGDVVPWAVLAPVDASGGDPLRVAEGVLSLVQEFLAAPELGESRLLVVTRSAVATDDGVDVDVSAAAVWGLVRSAQSENPGRFVLLDIDGDLRTDDGEGALPQARIRRAVEGLDESQLALRDGKLHIPRLTQARHSADIVAPPHEAAWRLRMVDGGSLDDLAAVACPEVLEPLATGQVRLSVHAAGINFRDVLVALGMVPAYGAMGGEGAGVVTQVGPGVTHLSVGDRVMGVFEGAYGPVAIADARMVAPVPRGWDMREAAAMPAAFLTAWYGLVELAGLRAGERVLIHAATGGVGMAAVQIARHLGAEVFATASPAKHGVLEEMGVDAAHRASSRDLAFEDAFRRATDGRGVDVVLNSLTGEFIDASLRLLGEGGGRFLEMGKTDLREPVEVGTEHPGVTYTVYDLVGDAGPERIGRMLDQLGALFASDRLKALPVRSWPLGKAQEAFRFMSQAKHTGKLVLEVPPALDPEGTVLITGGTGALGRVVAEHLVREWGVRHLLLASRRGPDAAGSGELVRWLAELGASVDVVAADVSDPASVAELVGKTDPSHPLTGVVHAAGVLEDAVVTAQTREGLAKVWAAKATAAVNLDAATRDMRLGLFVVFSSAAATLGSPGQANYAAANAYCDALMRHRRARGLAGLSVGWGLWDSSDDRQSNEEPDGTSGDATSGTTHGRPDGTTGGTSDGRPDGTTGGTSGDRPGGMTGGLTGTDIARMSRIGVKAMTKAHGLALLDAAHRHGHPHLVAFNLDLRTLATHPVDTRPALLRGLAAPTTRGAATRSAAAAGGQPADLAGRLAALPPSDRHHTLVRLIREQAATVLGHHPDSLTPGSTFKELGFDSLTAVELRNRLSAATGLRLPSGLVFDHPDADNLAEHLGAQLAPDGDTPAAGQEATEPLLRDLAKLEHALSSAHVEHLDADAVTSRLESLLSKWKSASAAPGTGSTKEQLKVATTDQVLDFIDKELGV</sequence>
<dbReference type="InterPro" id="IPR016035">
    <property type="entry name" value="Acyl_Trfase/lysoPLipase"/>
</dbReference>
<keyword evidence="8" id="KW-0012">Acyltransferase</keyword>
<feature type="domain" description="Carrier" evidence="11">
    <location>
        <begin position="3865"/>
        <end position="3942"/>
    </location>
</feature>
<dbReference type="Pfam" id="PF00698">
    <property type="entry name" value="Acyl_transf_1"/>
    <property type="match status" value="2"/>
</dbReference>
<dbReference type="SUPFAM" id="SSF53901">
    <property type="entry name" value="Thiolase-like"/>
    <property type="match status" value="2"/>
</dbReference>
<dbReference type="Pfam" id="PF00550">
    <property type="entry name" value="PP-binding"/>
    <property type="match status" value="2"/>
</dbReference>
<dbReference type="Pfam" id="PF08240">
    <property type="entry name" value="ADH_N"/>
    <property type="match status" value="1"/>
</dbReference>
<dbReference type="PROSITE" id="PS00606">
    <property type="entry name" value="KS3_1"/>
    <property type="match status" value="2"/>
</dbReference>
<dbReference type="InterPro" id="IPR009081">
    <property type="entry name" value="PP-bd_ACP"/>
</dbReference>
<dbReference type="SUPFAM" id="SSF101173">
    <property type="entry name" value="Docking domain B of the erythromycin polyketide synthase (DEBS)"/>
    <property type="match status" value="1"/>
</dbReference>
<dbReference type="Pfam" id="PF13602">
    <property type="entry name" value="ADH_zinc_N_2"/>
    <property type="match status" value="1"/>
</dbReference>
<dbReference type="InterPro" id="IPR020806">
    <property type="entry name" value="PKS_PP-bd"/>
</dbReference>
<dbReference type="Pfam" id="PF22953">
    <property type="entry name" value="SpnB_Rossmann"/>
    <property type="match status" value="2"/>
</dbReference>
<dbReference type="Proteomes" id="UP000323046">
    <property type="component" value="Chromosome"/>
</dbReference>
<dbReference type="InterPro" id="IPR020843">
    <property type="entry name" value="ER"/>
</dbReference>
<feature type="domain" description="Ketosynthase family 3 (KS3)" evidence="12">
    <location>
        <begin position="44"/>
        <end position="468"/>
    </location>
</feature>
<dbReference type="CDD" id="cd08956">
    <property type="entry name" value="KR_3_FAS_SDR_x"/>
    <property type="match status" value="2"/>
</dbReference>
<dbReference type="Gene3D" id="3.90.180.10">
    <property type="entry name" value="Medium-chain alcohol dehydrogenases, catalytic domain"/>
    <property type="match status" value="1"/>
</dbReference>
<evidence type="ECO:0000313" key="15">
    <source>
        <dbReference type="Proteomes" id="UP000323046"/>
    </source>
</evidence>
<dbReference type="Pfam" id="PF00109">
    <property type="entry name" value="ketoacyl-synt"/>
    <property type="match status" value="2"/>
</dbReference>
<dbReference type="InterPro" id="IPR049551">
    <property type="entry name" value="PKS_DH_C"/>
</dbReference>
<dbReference type="GO" id="GO:0004315">
    <property type="term" value="F:3-oxoacyl-[acyl-carrier-protein] synthase activity"/>
    <property type="evidence" value="ECO:0007669"/>
    <property type="project" value="InterPro"/>
</dbReference>
<dbReference type="CDD" id="cd05195">
    <property type="entry name" value="enoyl_red"/>
    <property type="match status" value="1"/>
</dbReference>
<dbReference type="InterPro" id="IPR049552">
    <property type="entry name" value="PKS_DH_N"/>
</dbReference>
<evidence type="ECO:0000256" key="6">
    <source>
        <dbReference type="ARBA" id="ARBA00023194"/>
    </source>
</evidence>
<evidence type="ECO:0000259" key="13">
    <source>
        <dbReference type="PROSITE" id="PS52019"/>
    </source>
</evidence>
<dbReference type="Pfam" id="PF08659">
    <property type="entry name" value="KR"/>
    <property type="match status" value="2"/>
</dbReference>
<dbReference type="InterPro" id="IPR036299">
    <property type="entry name" value="Polyketide_synth_docking_sf"/>
</dbReference>
<dbReference type="Gene3D" id="3.40.47.10">
    <property type="match status" value="2"/>
</dbReference>
<evidence type="ECO:0000256" key="4">
    <source>
        <dbReference type="ARBA" id="ARBA00022553"/>
    </source>
</evidence>